<feature type="compositionally biased region" description="Low complexity" evidence="1">
    <location>
        <begin position="81"/>
        <end position="120"/>
    </location>
</feature>
<evidence type="ECO:0000313" key="3">
    <source>
        <dbReference type="Proteomes" id="UP000709295"/>
    </source>
</evidence>
<comment type="caution">
    <text evidence="2">The sequence shown here is derived from an EMBL/GenBank/DDBJ whole genome shotgun (WGS) entry which is preliminary data.</text>
</comment>
<evidence type="ECO:0000256" key="1">
    <source>
        <dbReference type="SAM" id="MobiDB-lite"/>
    </source>
</evidence>
<protein>
    <submittedName>
        <fullName evidence="2">Uncharacterized protein</fullName>
    </submittedName>
</protein>
<dbReference type="Proteomes" id="UP000709295">
    <property type="component" value="Unassembled WGS sequence"/>
</dbReference>
<dbReference type="EMBL" id="JAENGY010003150">
    <property type="protein sequence ID" value="KAG6942334.1"/>
    <property type="molecule type" value="Genomic_DNA"/>
</dbReference>
<proteinExistence type="predicted"/>
<feature type="region of interest" description="Disordered" evidence="1">
    <location>
        <begin position="1"/>
        <end position="157"/>
    </location>
</feature>
<feature type="compositionally biased region" description="Acidic residues" evidence="1">
    <location>
        <begin position="1"/>
        <end position="10"/>
    </location>
</feature>
<name>A0A8J5M0T7_9STRA</name>
<feature type="compositionally biased region" description="Gly residues" evidence="1">
    <location>
        <begin position="38"/>
        <end position="48"/>
    </location>
</feature>
<feature type="compositionally biased region" description="Polar residues" evidence="1">
    <location>
        <begin position="124"/>
        <end position="135"/>
    </location>
</feature>
<keyword evidence="3" id="KW-1185">Reference proteome</keyword>
<accession>A0A8J5M0T7</accession>
<reference evidence="2" key="1">
    <citation type="submission" date="2021-01" db="EMBL/GenBank/DDBJ databases">
        <title>Phytophthora aleatoria, a newly-described species from Pinus radiata is distinct from Phytophthora cactorum isolates based on comparative genomics.</title>
        <authorList>
            <person name="Mcdougal R."/>
            <person name="Panda P."/>
            <person name="Williams N."/>
            <person name="Studholme D.J."/>
        </authorList>
    </citation>
    <scope>NUCLEOTIDE SEQUENCE</scope>
    <source>
        <strain evidence="2">NZFS 4037</strain>
    </source>
</reference>
<dbReference type="AlphaFoldDB" id="A0A8J5M0T7"/>
<feature type="compositionally biased region" description="Basic and acidic residues" evidence="1">
    <location>
        <begin position="300"/>
        <end position="309"/>
    </location>
</feature>
<evidence type="ECO:0000313" key="2">
    <source>
        <dbReference type="EMBL" id="KAG6942334.1"/>
    </source>
</evidence>
<feature type="region of interest" description="Disordered" evidence="1">
    <location>
        <begin position="288"/>
        <end position="309"/>
    </location>
</feature>
<organism evidence="2 3">
    <name type="scientific">Phytophthora aleatoria</name>
    <dbReference type="NCBI Taxonomy" id="2496075"/>
    <lineage>
        <taxon>Eukaryota</taxon>
        <taxon>Sar</taxon>
        <taxon>Stramenopiles</taxon>
        <taxon>Oomycota</taxon>
        <taxon>Peronosporomycetes</taxon>
        <taxon>Peronosporales</taxon>
        <taxon>Peronosporaceae</taxon>
        <taxon>Phytophthora</taxon>
    </lineage>
</organism>
<sequence length="382" mass="39490">MGEIDDELLEEGTKRALSQSRSEARHRSHATPSRHPAGGSGEPPGGSGDPDDDEPGAGPSGSGAGPTESAGSGSPAGGSGSHPSGSPGSVSNRAGPESPGVNPSGSSGSGARSAAPNSSGGAQGSSTPRSATAVSKSAPAPDLLPESPFGRRLQPRQPDATAIAPWAAEKLNRVAIVAMKIGILFPDLPLKTGWIFPHEGEDVPLTDYHDDLVTQPPIESLMAAKPWEILSTNSGSAISLHTDVGGADSSWERISSLRPSTGWHYGRGPQIFHPSAQDRQVCVAGRFQQEAWESPQPRRSRLEEDSRDLHPHHAGRLVRFGSSLGSLLPSPSQASRQSDLVPRCGISSSKLGGSDSTSIRTCHLVGSPGRVQHGRSLAQPLP</sequence>
<gene>
    <name evidence="2" type="ORF">JG688_00018176</name>
</gene>